<organism evidence="4 5">
    <name type="scientific">Geodia barretti</name>
    <name type="common">Barrett's horny sponge</name>
    <dbReference type="NCBI Taxonomy" id="519541"/>
    <lineage>
        <taxon>Eukaryota</taxon>
        <taxon>Metazoa</taxon>
        <taxon>Porifera</taxon>
        <taxon>Demospongiae</taxon>
        <taxon>Heteroscleromorpha</taxon>
        <taxon>Tetractinellida</taxon>
        <taxon>Astrophorina</taxon>
        <taxon>Geodiidae</taxon>
        <taxon>Geodia</taxon>
    </lineage>
</organism>
<name>A0AA35WPS1_GEOBA</name>
<dbReference type="InterPro" id="IPR036770">
    <property type="entry name" value="Ankyrin_rpt-contain_sf"/>
</dbReference>
<dbReference type="PRINTS" id="PR01415">
    <property type="entry name" value="ANKYRIN"/>
</dbReference>
<feature type="repeat" description="ANK" evidence="3">
    <location>
        <begin position="1"/>
        <end position="31"/>
    </location>
</feature>
<feature type="repeat" description="ANK" evidence="3">
    <location>
        <begin position="189"/>
        <end position="221"/>
    </location>
</feature>
<keyword evidence="5" id="KW-1185">Reference proteome</keyword>
<dbReference type="PROSITE" id="PS50088">
    <property type="entry name" value="ANK_REPEAT"/>
    <property type="match status" value="4"/>
</dbReference>
<dbReference type="Proteomes" id="UP001174909">
    <property type="component" value="Unassembled WGS sequence"/>
</dbReference>
<dbReference type="InterPro" id="IPR002110">
    <property type="entry name" value="Ankyrin_rpt"/>
</dbReference>
<protein>
    <submittedName>
        <fullName evidence="4">Poly [ADP-ribose] polymerase tankyrase</fullName>
    </submittedName>
</protein>
<dbReference type="PANTHER" id="PTHR24171">
    <property type="entry name" value="ANKYRIN REPEAT DOMAIN-CONTAINING PROTEIN 39-RELATED"/>
    <property type="match status" value="1"/>
</dbReference>
<evidence type="ECO:0000256" key="2">
    <source>
        <dbReference type="ARBA" id="ARBA00023043"/>
    </source>
</evidence>
<evidence type="ECO:0000313" key="4">
    <source>
        <dbReference type="EMBL" id="CAI8029303.1"/>
    </source>
</evidence>
<feature type="repeat" description="ANK" evidence="3">
    <location>
        <begin position="32"/>
        <end position="64"/>
    </location>
</feature>
<dbReference type="EMBL" id="CASHTH010002395">
    <property type="protein sequence ID" value="CAI8029303.1"/>
    <property type="molecule type" value="Genomic_DNA"/>
</dbReference>
<feature type="repeat" description="ANK" evidence="3">
    <location>
        <begin position="156"/>
        <end position="188"/>
    </location>
</feature>
<evidence type="ECO:0000256" key="3">
    <source>
        <dbReference type="PROSITE-ProRule" id="PRU00023"/>
    </source>
</evidence>
<keyword evidence="2 3" id="KW-0040">ANK repeat</keyword>
<comment type="caution">
    <text evidence="4">The sequence shown here is derived from an EMBL/GenBank/DDBJ whole genome shotgun (WGS) entry which is preliminary data.</text>
</comment>
<evidence type="ECO:0000313" key="5">
    <source>
        <dbReference type="Proteomes" id="UP001174909"/>
    </source>
</evidence>
<proteinExistence type="predicted"/>
<dbReference type="Pfam" id="PF12796">
    <property type="entry name" value="Ank_2"/>
    <property type="match status" value="2"/>
</dbReference>
<dbReference type="SMART" id="SM00248">
    <property type="entry name" value="ANK"/>
    <property type="match status" value="5"/>
</dbReference>
<keyword evidence="1" id="KW-0677">Repeat</keyword>
<gene>
    <name evidence="4" type="ORF">GBAR_LOCUS16650</name>
</gene>
<accession>A0AA35WPS1</accession>
<sequence length="246" mass="25860">MPPLAWSVMMGQTEAAELLLQHGADINGRNKDGNTALHLAAFFGRADVAKLLLENGANPQARNNDGATPIDVLYVDWETTAFIGNLVGVDTGKEDIAAMKTGRNDVAKLFGVKGTFDDAGTSSAQNLSAAAFTGNLAAMKQALADGADPNTKDPTSGGTLLSTAALMGHTKVVALLLEHGADINAKSRDGGTALHAAAFLGRVETVKLLLDKGGGYHAPKQHGWHSDRWRKTELADNQGYTRNVET</sequence>
<dbReference type="AlphaFoldDB" id="A0AA35WPS1"/>
<dbReference type="SUPFAM" id="SSF48403">
    <property type="entry name" value="Ankyrin repeat"/>
    <property type="match status" value="1"/>
</dbReference>
<evidence type="ECO:0000256" key="1">
    <source>
        <dbReference type="ARBA" id="ARBA00022737"/>
    </source>
</evidence>
<dbReference type="Gene3D" id="1.25.40.20">
    <property type="entry name" value="Ankyrin repeat-containing domain"/>
    <property type="match status" value="4"/>
</dbReference>
<reference evidence="4" key="1">
    <citation type="submission" date="2023-03" db="EMBL/GenBank/DDBJ databases">
        <authorList>
            <person name="Steffen K."/>
            <person name="Cardenas P."/>
        </authorList>
    </citation>
    <scope>NUCLEOTIDE SEQUENCE</scope>
</reference>
<dbReference type="PROSITE" id="PS50297">
    <property type="entry name" value="ANK_REP_REGION"/>
    <property type="match status" value="4"/>
</dbReference>